<organism evidence="1 2">
    <name type="scientific">Avena sativa</name>
    <name type="common">Oat</name>
    <dbReference type="NCBI Taxonomy" id="4498"/>
    <lineage>
        <taxon>Eukaryota</taxon>
        <taxon>Viridiplantae</taxon>
        <taxon>Streptophyta</taxon>
        <taxon>Embryophyta</taxon>
        <taxon>Tracheophyta</taxon>
        <taxon>Spermatophyta</taxon>
        <taxon>Magnoliopsida</taxon>
        <taxon>Liliopsida</taxon>
        <taxon>Poales</taxon>
        <taxon>Poaceae</taxon>
        <taxon>BOP clade</taxon>
        <taxon>Pooideae</taxon>
        <taxon>Poodae</taxon>
        <taxon>Poeae</taxon>
        <taxon>Poeae Chloroplast Group 1 (Aveneae type)</taxon>
        <taxon>Aveninae</taxon>
        <taxon>Avena</taxon>
    </lineage>
</organism>
<dbReference type="EnsemblPlants" id="AVESA.00010b.r2.4DG0761260.1">
    <property type="protein sequence ID" value="AVESA.00010b.r2.4DG0761260.1.CDS"/>
    <property type="gene ID" value="AVESA.00010b.r2.4DG0761260"/>
</dbReference>
<evidence type="ECO:0000313" key="1">
    <source>
        <dbReference type="EnsemblPlants" id="AVESA.00010b.r2.4DG0761260.1.CDS"/>
    </source>
</evidence>
<protein>
    <submittedName>
        <fullName evidence="1">Uncharacterized protein</fullName>
    </submittedName>
</protein>
<evidence type="ECO:0000313" key="2">
    <source>
        <dbReference type="Proteomes" id="UP001732700"/>
    </source>
</evidence>
<reference evidence="1" key="1">
    <citation type="submission" date="2021-05" db="EMBL/GenBank/DDBJ databases">
        <authorList>
            <person name="Scholz U."/>
            <person name="Mascher M."/>
            <person name="Fiebig A."/>
        </authorList>
    </citation>
    <scope>NUCLEOTIDE SEQUENCE [LARGE SCALE GENOMIC DNA]</scope>
</reference>
<proteinExistence type="predicted"/>
<name>A0ACD5X6C1_AVESA</name>
<accession>A0ACD5X6C1</accession>
<reference evidence="1" key="2">
    <citation type="submission" date="2025-09" db="UniProtKB">
        <authorList>
            <consortium name="EnsemblPlants"/>
        </authorList>
    </citation>
    <scope>IDENTIFICATION</scope>
</reference>
<keyword evidence="2" id="KW-1185">Reference proteome</keyword>
<dbReference type="Proteomes" id="UP001732700">
    <property type="component" value="Chromosome 4D"/>
</dbReference>
<sequence length="345" mass="38450">MWECPDFYPVMVGGWQKGLDTSVPSSARVKHILKNSLDTRRYDYYTMGTYDCATEHYVPDNPAGDEHHLRYDYGNFYASKTFYDPSKQRRILWGWANESDTVDDDKAKGWAGIQAIPRKVWLDHGGKQLLQWPVEEVEALRGKLVSLNDRVIKPGNSVEVTGIQTAQADVEVTFEVPSMEGMEALDPALTYDAQKLCSLWGADKKGGVGPFGLWVLASAKLQEKTAVFFRVFRAVGRNDTKPVVLMCTDPTRSSLSPNLYRPTLAGFVDTDIAQGKITLRCLIDRSVVESFGAGGRTCILSRVYPLLATSKNAHLHVFNNGKVDIKVSHLAAWEMKPALMKGAQL</sequence>